<feature type="repeat" description="TPR" evidence="3">
    <location>
        <begin position="107"/>
        <end position="140"/>
    </location>
</feature>
<dbReference type="GO" id="GO:0009279">
    <property type="term" value="C:cell outer membrane"/>
    <property type="evidence" value="ECO:0007669"/>
    <property type="project" value="TreeGrafter"/>
</dbReference>
<name>A0A396C5T3_BACFG</name>
<keyword evidence="2 3" id="KW-0802">TPR repeat</keyword>
<reference evidence="4 5" key="1">
    <citation type="submission" date="2018-08" db="EMBL/GenBank/DDBJ databases">
        <title>A genome reference for cultivated species of the human gut microbiota.</title>
        <authorList>
            <person name="Zou Y."/>
            <person name="Xue W."/>
            <person name="Luo G."/>
        </authorList>
    </citation>
    <scope>NUCLEOTIDE SEQUENCE [LARGE SCALE GENOMIC DNA]</scope>
    <source>
        <strain evidence="4 5">AM18-6</strain>
    </source>
</reference>
<proteinExistence type="predicted"/>
<feature type="repeat" description="TPR" evidence="3">
    <location>
        <begin position="175"/>
        <end position="208"/>
    </location>
</feature>
<dbReference type="EMBL" id="QRJE01000009">
    <property type="protein sequence ID" value="RHH14047.1"/>
    <property type="molecule type" value="Genomic_DNA"/>
</dbReference>
<gene>
    <name evidence="4" type="ORF">DW228_07180</name>
</gene>
<dbReference type="InterPro" id="IPR050498">
    <property type="entry name" value="Ycf3"/>
</dbReference>
<dbReference type="GO" id="GO:0046813">
    <property type="term" value="P:receptor-mediated virion attachment to host cell"/>
    <property type="evidence" value="ECO:0007669"/>
    <property type="project" value="TreeGrafter"/>
</dbReference>
<feature type="repeat" description="TPR" evidence="3">
    <location>
        <begin position="39"/>
        <end position="72"/>
    </location>
</feature>
<sequence length="272" mass="30952">MKNIILIILVLVCSCGFPQRQNNRYADYHVELDSIPLTAHEYKERGRRKSANGDNQGAMDDYTRAIMVNPAYDSAYHNRGVVKAIFGYYKDAILDYNKAIQINPYLGVTYFSRANAKVNLGDNKGALSDFSKAIELDSNYVNPYINRGVLKSTMGDYEGEIADYHLALQHCKPNVDVYNNLGRALYDLERFKESAEAYGEGIKYFPEDYRLYYGRGLAHKRIGDKKGACEDWMKSSELGCVEANLLLPLCDEYIKEKNDSLKKQKEAANKIE</sequence>
<dbReference type="Gene3D" id="1.25.40.10">
    <property type="entry name" value="Tetratricopeptide repeat domain"/>
    <property type="match status" value="3"/>
</dbReference>
<dbReference type="PANTHER" id="PTHR44858">
    <property type="entry name" value="TETRATRICOPEPTIDE REPEAT PROTEIN 6"/>
    <property type="match status" value="1"/>
</dbReference>
<evidence type="ECO:0000256" key="3">
    <source>
        <dbReference type="PROSITE-ProRule" id="PRU00339"/>
    </source>
</evidence>
<evidence type="ECO:0000256" key="1">
    <source>
        <dbReference type="ARBA" id="ARBA00022737"/>
    </source>
</evidence>
<dbReference type="SMART" id="SM00028">
    <property type="entry name" value="TPR"/>
    <property type="match status" value="6"/>
</dbReference>
<dbReference type="InterPro" id="IPR011990">
    <property type="entry name" value="TPR-like_helical_dom_sf"/>
</dbReference>
<dbReference type="PROSITE" id="PS51257">
    <property type="entry name" value="PROKAR_LIPOPROTEIN"/>
    <property type="match status" value="1"/>
</dbReference>
<evidence type="ECO:0000256" key="2">
    <source>
        <dbReference type="ARBA" id="ARBA00022803"/>
    </source>
</evidence>
<dbReference type="PROSITE" id="PS50005">
    <property type="entry name" value="TPR"/>
    <property type="match status" value="4"/>
</dbReference>
<dbReference type="AlphaFoldDB" id="A0A396C5T3"/>
<dbReference type="PANTHER" id="PTHR44858:SF1">
    <property type="entry name" value="UDP-N-ACETYLGLUCOSAMINE--PEPTIDE N-ACETYLGLUCOSAMINYLTRANSFERASE SPINDLY-RELATED"/>
    <property type="match status" value="1"/>
</dbReference>
<keyword evidence="1" id="KW-0677">Repeat</keyword>
<comment type="caution">
    <text evidence="4">The sequence shown here is derived from an EMBL/GenBank/DDBJ whole genome shotgun (WGS) entry which is preliminary data.</text>
</comment>
<protein>
    <submittedName>
        <fullName evidence="4">Tetratricopeptide repeat protein</fullName>
    </submittedName>
</protein>
<evidence type="ECO:0000313" key="4">
    <source>
        <dbReference type="EMBL" id="RHH14047.1"/>
    </source>
</evidence>
<accession>A0A396C5T3</accession>
<dbReference type="SUPFAM" id="SSF48439">
    <property type="entry name" value="Protein prenylyltransferase"/>
    <property type="match status" value="1"/>
</dbReference>
<dbReference type="Pfam" id="PF13432">
    <property type="entry name" value="TPR_16"/>
    <property type="match status" value="1"/>
</dbReference>
<evidence type="ECO:0000313" key="5">
    <source>
        <dbReference type="Proteomes" id="UP000266644"/>
    </source>
</evidence>
<organism evidence="4 5">
    <name type="scientific">Bacteroides fragilis</name>
    <dbReference type="NCBI Taxonomy" id="817"/>
    <lineage>
        <taxon>Bacteria</taxon>
        <taxon>Pseudomonadati</taxon>
        <taxon>Bacteroidota</taxon>
        <taxon>Bacteroidia</taxon>
        <taxon>Bacteroidales</taxon>
        <taxon>Bacteroidaceae</taxon>
        <taxon>Bacteroides</taxon>
    </lineage>
</organism>
<dbReference type="Pfam" id="PF13181">
    <property type="entry name" value="TPR_8"/>
    <property type="match status" value="2"/>
</dbReference>
<feature type="repeat" description="TPR" evidence="3">
    <location>
        <begin position="73"/>
        <end position="106"/>
    </location>
</feature>
<dbReference type="RefSeq" id="WP_050550880.1">
    <property type="nucleotide sequence ID" value="NZ_CP036539.1"/>
</dbReference>
<dbReference type="InterPro" id="IPR019734">
    <property type="entry name" value="TPR_rpt"/>
</dbReference>
<dbReference type="Proteomes" id="UP000266644">
    <property type="component" value="Unassembled WGS sequence"/>
</dbReference>